<gene>
    <name evidence="1" type="ORF">ULVI_08230</name>
</gene>
<evidence type="ECO:0000313" key="2">
    <source>
        <dbReference type="Proteomes" id="UP000077013"/>
    </source>
</evidence>
<name>A0A167HFW8_9FLAO</name>
<protein>
    <submittedName>
        <fullName evidence="1">Uncharacterized protein</fullName>
    </submittedName>
</protein>
<organism evidence="1 2">
    <name type="scientific">Cochleicola gelatinilyticus</name>
    <dbReference type="NCBI Taxonomy" id="1763537"/>
    <lineage>
        <taxon>Bacteria</taxon>
        <taxon>Pseudomonadati</taxon>
        <taxon>Bacteroidota</taxon>
        <taxon>Flavobacteriia</taxon>
        <taxon>Flavobacteriales</taxon>
        <taxon>Flavobacteriaceae</taxon>
        <taxon>Cochleicola</taxon>
    </lineage>
</organism>
<reference evidence="1 2" key="1">
    <citation type="submission" date="2016-02" db="EMBL/GenBank/DDBJ databases">
        <title>Ulvibacter sp. LPB0005, isolated from Thais luteostoma.</title>
        <authorList>
            <person name="Shin S.-K."/>
            <person name="Yi H."/>
        </authorList>
    </citation>
    <scope>NUCLEOTIDE SEQUENCE [LARGE SCALE GENOMIC DNA]</scope>
    <source>
        <strain evidence="1 2">LPB0005</strain>
    </source>
</reference>
<sequence>MNYFKQVLNENKYNHHYLFHGPSRDELAKKIDTVFHTSGYTTSAGSHGDLVYTKGDKTLRMLLGALVAYYTFRVITTEKENDTYEVEL</sequence>
<comment type="caution">
    <text evidence="1">The sequence shown here is derived from an EMBL/GenBank/DDBJ whole genome shotgun (WGS) entry which is preliminary data.</text>
</comment>
<dbReference type="OrthoDB" id="3476253at2"/>
<dbReference type="Proteomes" id="UP000077013">
    <property type="component" value="Unassembled WGS sequence"/>
</dbReference>
<proteinExistence type="predicted"/>
<dbReference type="STRING" id="1763537.ULVI_08230"/>
<evidence type="ECO:0000313" key="1">
    <source>
        <dbReference type="EMBL" id="OAB78566.1"/>
    </source>
</evidence>
<accession>A0A167HFW8</accession>
<dbReference type="EMBL" id="LRXL01000037">
    <property type="protein sequence ID" value="OAB78566.1"/>
    <property type="molecule type" value="Genomic_DNA"/>
</dbReference>
<dbReference type="RefSeq" id="WP_068591685.1">
    <property type="nucleotide sequence ID" value="NZ_LRXL01000037.1"/>
</dbReference>
<dbReference type="AlphaFoldDB" id="A0A167HFW8"/>
<keyword evidence="2" id="KW-1185">Reference proteome</keyword>